<dbReference type="SUPFAM" id="SSF81296">
    <property type="entry name" value="E set domains"/>
    <property type="match status" value="1"/>
</dbReference>
<dbReference type="Proteomes" id="UP000789759">
    <property type="component" value="Unassembled WGS sequence"/>
</dbReference>
<reference evidence="1" key="1">
    <citation type="submission" date="2021-06" db="EMBL/GenBank/DDBJ databases">
        <authorList>
            <person name="Kallberg Y."/>
            <person name="Tangrot J."/>
            <person name="Rosling A."/>
        </authorList>
    </citation>
    <scope>NUCLEOTIDE SEQUENCE</scope>
    <source>
        <strain evidence="1">FL966</strain>
    </source>
</reference>
<comment type="caution">
    <text evidence="1">The sequence shown here is derived from an EMBL/GenBank/DDBJ whole genome shotgun (WGS) entry which is preliminary data.</text>
</comment>
<dbReference type="InterPro" id="IPR014756">
    <property type="entry name" value="Ig_E-set"/>
</dbReference>
<feature type="non-terminal residue" evidence="1">
    <location>
        <position position="112"/>
    </location>
</feature>
<evidence type="ECO:0000313" key="1">
    <source>
        <dbReference type="EMBL" id="CAG8471431.1"/>
    </source>
</evidence>
<proteinExistence type="predicted"/>
<evidence type="ECO:0000313" key="2">
    <source>
        <dbReference type="Proteomes" id="UP000789759"/>
    </source>
</evidence>
<gene>
    <name evidence="1" type="ORF">CPELLU_LOCUS1090</name>
</gene>
<sequence length="112" mass="12563">MTTTPRTPTAGKNITFSFTSVLPDTLTSEYNFEIVVTSLSYLFPLYKYSQKICIGNNNLCPIPAGTRVEVIIEIMLPEDLYIPSLFIFPEIVNNYNCLGCACYSTEPESVLF</sequence>
<dbReference type="OrthoDB" id="2398764at2759"/>
<accession>A0A9N8Z287</accession>
<protein>
    <submittedName>
        <fullName evidence="1">22810_t:CDS:1</fullName>
    </submittedName>
</protein>
<name>A0A9N8Z287_9GLOM</name>
<organism evidence="1 2">
    <name type="scientific">Cetraspora pellucida</name>
    <dbReference type="NCBI Taxonomy" id="1433469"/>
    <lineage>
        <taxon>Eukaryota</taxon>
        <taxon>Fungi</taxon>
        <taxon>Fungi incertae sedis</taxon>
        <taxon>Mucoromycota</taxon>
        <taxon>Glomeromycotina</taxon>
        <taxon>Glomeromycetes</taxon>
        <taxon>Diversisporales</taxon>
        <taxon>Gigasporaceae</taxon>
        <taxon>Cetraspora</taxon>
    </lineage>
</organism>
<dbReference type="EMBL" id="CAJVQA010000376">
    <property type="protein sequence ID" value="CAG8471431.1"/>
    <property type="molecule type" value="Genomic_DNA"/>
</dbReference>
<keyword evidence="2" id="KW-1185">Reference proteome</keyword>
<dbReference type="AlphaFoldDB" id="A0A9N8Z287"/>